<evidence type="ECO:0000256" key="1">
    <source>
        <dbReference type="SAM" id="MobiDB-lite"/>
    </source>
</evidence>
<dbReference type="EMBL" id="MN183282">
    <property type="protein sequence ID" value="QED11506.1"/>
    <property type="molecule type" value="Genomic_DNA"/>
</dbReference>
<feature type="region of interest" description="Disordered" evidence="1">
    <location>
        <begin position="25"/>
        <end position="62"/>
    </location>
</feature>
<dbReference type="GeneID" id="77936378"/>
<keyword evidence="3" id="KW-1185">Reference proteome</keyword>
<dbReference type="InterPro" id="IPR055635">
    <property type="entry name" value="DUF7211"/>
</dbReference>
<dbReference type="KEGG" id="vg:77936378"/>
<dbReference type="Pfam" id="PF23847">
    <property type="entry name" value="DUF7211"/>
    <property type="match status" value="1"/>
</dbReference>
<evidence type="ECO:0000313" key="3">
    <source>
        <dbReference type="Proteomes" id="UP000321915"/>
    </source>
</evidence>
<evidence type="ECO:0000313" key="2">
    <source>
        <dbReference type="EMBL" id="QED11506.1"/>
    </source>
</evidence>
<dbReference type="Proteomes" id="UP000321915">
    <property type="component" value="Segment"/>
</dbReference>
<protein>
    <submittedName>
        <fullName evidence="2">Uncharacterized protein</fullName>
    </submittedName>
</protein>
<accession>A0A5B8WJX6</accession>
<reference evidence="2 3" key="1">
    <citation type="submission" date="2019-07" db="EMBL/GenBank/DDBJ databases">
        <authorList>
            <person name="Abdullah A."/>
            <person name="Lima G.C."/>
            <person name="Cuneo C.K."/>
            <person name="Ennest D.C."/>
            <person name="Fritz K.J."/>
            <person name="Johnson B.T."/>
            <person name="Larson S.M."/>
            <person name="Lemunyete M.N."/>
            <person name="Murray M.B."/>
            <person name="Osmond D.E."/>
            <person name="Patras K.A."/>
            <person name="Ransibrahmanakul S."/>
            <person name="Simpson K.A."/>
            <person name="Thull B.S."/>
            <person name="Wetzel S."/>
            <person name="Bonilla J.A."/>
            <person name="Klyczek K."/>
            <person name="Garlena R.A."/>
            <person name="Russell D.A."/>
            <person name="Pope W.H."/>
            <person name="Jacobs-Sera D."/>
            <person name="Hatfull G.F."/>
        </authorList>
    </citation>
    <scope>NUCLEOTIDE SEQUENCE [LARGE SCALE GENOMIC DNA]</scope>
</reference>
<dbReference type="RefSeq" id="YP_010660381.1">
    <property type="nucleotide sequence ID" value="NC_070877.1"/>
</dbReference>
<feature type="compositionally biased region" description="Polar residues" evidence="1">
    <location>
        <begin position="27"/>
        <end position="36"/>
    </location>
</feature>
<proteinExistence type="predicted"/>
<sequence>MARITDPNDFLMHYGVLGMKWGKRKTTNNASPSAMPTHTPFVKNPNQSPPRVKGATDISPKHVNRMTDVELRNRINRIQMEKQYKELVEGKTAEPKSKAAQHYENFEKGHKVVQKVLAVAKTVQAIHKLANSDLVKDIRMLVDEDYAAKVKAEKENAKKK</sequence>
<name>A0A5B8WJX6_9CAUD</name>
<gene>
    <name evidence="2" type="primary">15</name>
    <name evidence="2" type="ORF">SEA_QUI_15</name>
</gene>
<organism evidence="2 3">
    <name type="scientific">Arthrobacter phage Qui</name>
    <dbReference type="NCBI Taxonomy" id="2603260"/>
    <lineage>
        <taxon>Viruses</taxon>
        <taxon>Duplodnaviria</taxon>
        <taxon>Heunggongvirae</taxon>
        <taxon>Uroviricota</taxon>
        <taxon>Caudoviricetes</taxon>
        <taxon>Quivirus</taxon>
        <taxon>Quivirus qui</taxon>
    </lineage>
</organism>